<keyword evidence="4 5" id="KW-0472">Membrane</keyword>
<dbReference type="Pfam" id="PF04138">
    <property type="entry name" value="GtrA_DPMS_TM"/>
    <property type="match status" value="1"/>
</dbReference>
<keyword evidence="3 5" id="KW-1133">Transmembrane helix</keyword>
<organism evidence="7 8">
    <name type="scientific">Nocardia ignorata</name>
    <dbReference type="NCBI Taxonomy" id="145285"/>
    <lineage>
        <taxon>Bacteria</taxon>
        <taxon>Bacillati</taxon>
        <taxon>Actinomycetota</taxon>
        <taxon>Actinomycetes</taxon>
        <taxon>Mycobacteriales</taxon>
        <taxon>Nocardiaceae</taxon>
        <taxon>Nocardia</taxon>
    </lineage>
</organism>
<comment type="subcellular location">
    <subcellularLocation>
        <location evidence="1">Membrane</location>
        <topology evidence="1">Multi-pass membrane protein</topology>
    </subcellularLocation>
</comment>
<feature type="domain" description="GtrA/DPMS transmembrane" evidence="6">
    <location>
        <begin position="42"/>
        <end position="158"/>
    </location>
</feature>
<dbReference type="GO" id="GO:0016020">
    <property type="term" value="C:membrane"/>
    <property type="evidence" value="ECO:0007669"/>
    <property type="project" value="UniProtKB-SubCell"/>
</dbReference>
<name>A0A4R6PUF9_NOCIG</name>
<reference evidence="7 8" key="1">
    <citation type="submission" date="2019-03" db="EMBL/GenBank/DDBJ databases">
        <title>Genomic Encyclopedia of Type Strains, Phase IV (KMG-IV): sequencing the most valuable type-strain genomes for metagenomic binning, comparative biology and taxonomic classification.</title>
        <authorList>
            <person name="Goeker M."/>
        </authorList>
    </citation>
    <scope>NUCLEOTIDE SEQUENCE [LARGE SCALE GENOMIC DNA]</scope>
    <source>
        <strain evidence="7 8">DSM 44496</strain>
    </source>
</reference>
<comment type="caution">
    <text evidence="7">The sequence shown here is derived from an EMBL/GenBank/DDBJ whole genome shotgun (WGS) entry which is preliminary data.</text>
</comment>
<dbReference type="AlphaFoldDB" id="A0A4R6PUF9"/>
<feature type="transmembrane region" description="Helical" evidence="5">
    <location>
        <begin position="102"/>
        <end position="122"/>
    </location>
</feature>
<dbReference type="RefSeq" id="WP_067485460.1">
    <property type="nucleotide sequence ID" value="NZ_SNXK01000001.1"/>
</dbReference>
<evidence type="ECO:0000256" key="3">
    <source>
        <dbReference type="ARBA" id="ARBA00022989"/>
    </source>
</evidence>
<protein>
    <submittedName>
        <fullName evidence="7">GtrA-like protein</fullName>
    </submittedName>
</protein>
<evidence type="ECO:0000256" key="2">
    <source>
        <dbReference type="ARBA" id="ARBA00022692"/>
    </source>
</evidence>
<evidence type="ECO:0000256" key="1">
    <source>
        <dbReference type="ARBA" id="ARBA00004141"/>
    </source>
</evidence>
<feature type="transmembrane region" description="Helical" evidence="5">
    <location>
        <begin position="134"/>
        <end position="157"/>
    </location>
</feature>
<dbReference type="InterPro" id="IPR007267">
    <property type="entry name" value="GtrA_DPMS_TM"/>
</dbReference>
<keyword evidence="8" id="KW-1185">Reference proteome</keyword>
<evidence type="ECO:0000313" key="7">
    <source>
        <dbReference type="EMBL" id="TDP42551.1"/>
    </source>
</evidence>
<evidence type="ECO:0000313" key="8">
    <source>
        <dbReference type="Proteomes" id="UP000295087"/>
    </source>
</evidence>
<keyword evidence="2 5" id="KW-0812">Transmembrane</keyword>
<accession>A0A4R6PUF9</accession>
<evidence type="ECO:0000256" key="4">
    <source>
        <dbReference type="ARBA" id="ARBA00023136"/>
    </source>
</evidence>
<gene>
    <name evidence="7" type="ORF">DFR75_1011664</name>
</gene>
<evidence type="ECO:0000259" key="6">
    <source>
        <dbReference type="Pfam" id="PF04138"/>
    </source>
</evidence>
<feature type="transmembrane region" description="Helical" evidence="5">
    <location>
        <begin position="52"/>
        <end position="81"/>
    </location>
</feature>
<dbReference type="GO" id="GO:0000271">
    <property type="term" value="P:polysaccharide biosynthetic process"/>
    <property type="evidence" value="ECO:0007669"/>
    <property type="project" value="InterPro"/>
</dbReference>
<sequence length="158" mass="16452">MNSIAIAPVFGPLVVPAPDWSRLYVWGRRFAFGDHAVAQLLRFAVVGGVSNIAYVLLFMACAGLGPLGANVAGSVVSTVIANELHRRLTFRTTAVPWFTAQYQGGGLALIGLGITTAALAALESFAPALGDLTQAAAMLAIMAAVGLARFLSLSYLVF</sequence>
<proteinExistence type="predicted"/>
<dbReference type="EMBL" id="SNXK01000001">
    <property type="protein sequence ID" value="TDP42551.1"/>
    <property type="molecule type" value="Genomic_DNA"/>
</dbReference>
<evidence type="ECO:0000256" key="5">
    <source>
        <dbReference type="SAM" id="Phobius"/>
    </source>
</evidence>
<dbReference type="Proteomes" id="UP000295087">
    <property type="component" value="Unassembled WGS sequence"/>
</dbReference>